<protein>
    <submittedName>
        <fullName evidence="1">Uncharacterized protein</fullName>
    </submittedName>
</protein>
<dbReference type="OrthoDB" id="4806845at2759"/>
<evidence type="ECO:0000313" key="2">
    <source>
        <dbReference type="Proteomes" id="UP001140502"/>
    </source>
</evidence>
<accession>A0A9W9BR06</accession>
<dbReference type="AlphaFoldDB" id="A0A9W9BR06"/>
<organism evidence="1 2">
    <name type="scientific">Fusarium piperis</name>
    <dbReference type="NCBI Taxonomy" id="1435070"/>
    <lineage>
        <taxon>Eukaryota</taxon>
        <taxon>Fungi</taxon>
        <taxon>Dikarya</taxon>
        <taxon>Ascomycota</taxon>
        <taxon>Pezizomycotina</taxon>
        <taxon>Sordariomycetes</taxon>
        <taxon>Hypocreomycetidae</taxon>
        <taxon>Hypocreales</taxon>
        <taxon>Nectriaceae</taxon>
        <taxon>Fusarium</taxon>
        <taxon>Fusarium solani species complex</taxon>
    </lineage>
</organism>
<sequence>MDDSNDIRKLHDVAKAPAAVAWLLQNRPPPTCSDEDVGYDTSGLDCLLIVIRILYSVQLPIYSSTDERLRATEARNPVLRLAWQNYTYEPGESNIRWAMAKKEVLDTFRSYEPDLFVVNEPHSFDTSFERLVGSKLMEETLWCRPEYRLYQHPLINAGPNWLMMYQPDGSRINLDPITIDRVAIRDFPEPTFQEHVDAQFGCLEQGNGPKMLHICNEPSIIRVLYTRDPHGDVFPFSTVKNIRVPVADFDGSTYTEVARRPYYTLVAAVAMRDLQGYNPQDFVRTYSPMAHQLIPMPSNPVLDGGEWTLETGEPEEFMLFYLYMGDVEPHEGYEEFVRSLDHDGIIDRGSMRLWPPRFG</sequence>
<reference evidence="1" key="1">
    <citation type="submission" date="2022-10" db="EMBL/GenBank/DDBJ databases">
        <title>Tapping the CABI collections for fungal endophytes: first genome assemblies for Collariella, Neodidymelliopsis, Ascochyta clinopodiicola, Didymella pomorum, Didymosphaeria variabile, Neocosmospora piperis and Neocucurbitaria cava.</title>
        <authorList>
            <person name="Hill R."/>
        </authorList>
    </citation>
    <scope>NUCLEOTIDE SEQUENCE</scope>
    <source>
        <strain evidence="1">IMI 366586</strain>
    </source>
</reference>
<name>A0A9W9BR06_9HYPO</name>
<keyword evidence="2" id="KW-1185">Reference proteome</keyword>
<dbReference type="EMBL" id="JAPEUR010000052">
    <property type="protein sequence ID" value="KAJ4325194.1"/>
    <property type="molecule type" value="Genomic_DNA"/>
</dbReference>
<proteinExistence type="predicted"/>
<dbReference type="Proteomes" id="UP001140502">
    <property type="component" value="Unassembled WGS sequence"/>
</dbReference>
<comment type="caution">
    <text evidence="1">The sequence shown here is derived from an EMBL/GenBank/DDBJ whole genome shotgun (WGS) entry which is preliminary data.</text>
</comment>
<evidence type="ECO:0000313" key="1">
    <source>
        <dbReference type="EMBL" id="KAJ4325194.1"/>
    </source>
</evidence>
<gene>
    <name evidence="1" type="ORF">N0V84_003576</name>
</gene>